<feature type="domain" description="Pyrrolo-quinoline quinone repeat" evidence="1">
    <location>
        <begin position="41"/>
        <end position="98"/>
    </location>
</feature>
<dbReference type="EC" id="2.7.11.1" evidence="2"/>
<name>A0A518HRJ8_9BACT</name>
<protein>
    <submittedName>
        <fullName evidence="2">Serine/threonine-protein kinase AfsK</fullName>
        <ecNumber evidence="2">2.7.11.1</ecNumber>
    </submittedName>
</protein>
<keyword evidence="2" id="KW-0808">Transferase</keyword>
<dbReference type="GO" id="GO:0004674">
    <property type="term" value="F:protein serine/threonine kinase activity"/>
    <property type="evidence" value="ECO:0007669"/>
    <property type="project" value="UniProtKB-EC"/>
</dbReference>
<dbReference type="Proteomes" id="UP000319004">
    <property type="component" value="Chromosome"/>
</dbReference>
<reference evidence="2 3" key="1">
    <citation type="submission" date="2019-03" db="EMBL/GenBank/DDBJ databases">
        <title>Deep-cultivation of Planctomycetes and their phenomic and genomic characterization uncovers novel biology.</title>
        <authorList>
            <person name="Wiegand S."/>
            <person name="Jogler M."/>
            <person name="Boedeker C."/>
            <person name="Pinto D."/>
            <person name="Vollmers J."/>
            <person name="Rivas-Marin E."/>
            <person name="Kohn T."/>
            <person name="Peeters S.H."/>
            <person name="Heuer A."/>
            <person name="Rast P."/>
            <person name="Oberbeckmann S."/>
            <person name="Bunk B."/>
            <person name="Jeske O."/>
            <person name="Meyerdierks A."/>
            <person name="Storesund J.E."/>
            <person name="Kallscheuer N."/>
            <person name="Luecker S."/>
            <person name="Lage O.M."/>
            <person name="Pohl T."/>
            <person name="Merkel B.J."/>
            <person name="Hornburger P."/>
            <person name="Mueller R.-W."/>
            <person name="Bruemmer F."/>
            <person name="Labrenz M."/>
            <person name="Spormann A.M."/>
            <person name="Op den Camp H."/>
            <person name="Overmann J."/>
            <person name="Amann R."/>
            <person name="Jetten M.S.M."/>
            <person name="Mascher T."/>
            <person name="Medema M.H."/>
            <person name="Devos D.P."/>
            <person name="Kaster A.-K."/>
            <person name="Ovreas L."/>
            <person name="Rohde M."/>
            <person name="Galperin M.Y."/>
            <person name="Jogler C."/>
        </authorList>
    </citation>
    <scope>NUCLEOTIDE SEQUENCE [LARGE SCALE GENOMIC DNA]</scope>
    <source>
        <strain evidence="2 3">Enr13</strain>
    </source>
</reference>
<dbReference type="AlphaFoldDB" id="A0A518HRJ8"/>
<dbReference type="PANTHER" id="PTHR34512">
    <property type="entry name" value="CELL SURFACE PROTEIN"/>
    <property type="match status" value="1"/>
</dbReference>
<dbReference type="PANTHER" id="PTHR34512:SF30">
    <property type="entry name" value="OUTER MEMBRANE PROTEIN ASSEMBLY FACTOR BAMB"/>
    <property type="match status" value="1"/>
</dbReference>
<keyword evidence="3" id="KW-1185">Reference proteome</keyword>
<keyword evidence="2" id="KW-0418">Kinase</keyword>
<dbReference type="InterPro" id="IPR002372">
    <property type="entry name" value="PQQ_rpt_dom"/>
</dbReference>
<evidence type="ECO:0000313" key="2">
    <source>
        <dbReference type="EMBL" id="QDV43473.1"/>
    </source>
</evidence>
<dbReference type="InterPro" id="IPR018391">
    <property type="entry name" value="PQQ_b-propeller_rpt"/>
</dbReference>
<accession>A0A518HRJ8</accession>
<dbReference type="EMBL" id="CP037423">
    <property type="protein sequence ID" value="QDV43473.1"/>
    <property type="molecule type" value="Genomic_DNA"/>
</dbReference>
<gene>
    <name evidence="2" type="primary">afsK_2</name>
    <name evidence="2" type="ORF">Enr13x_33300</name>
</gene>
<dbReference type="InterPro" id="IPR015943">
    <property type="entry name" value="WD40/YVTN_repeat-like_dom_sf"/>
</dbReference>
<dbReference type="Pfam" id="PF13360">
    <property type="entry name" value="PQQ_2"/>
    <property type="match status" value="2"/>
</dbReference>
<dbReference type="OrthoDB" id="244732at2"/>
<organism evidence="2 3">
    <name type="scientific">Stieleria neptunia</name>
    <dbReference type="NCBI Taxonomy" id="2527979"/>
    <lineage>
        <taxon>Bacteria</taxon>
        <taxon>Pseudomonadati</taxon>
        <taxon>Planctomycetota</taxon>
        <taxon>Planctomycetia</taxon>
        <taxon>Pirellulales</taxon>
        <taxon>Pirellulaceae</taxon>
        <taxon>Stieleria</taxon>
    </lineage>
</organism>
<proteinExistence type="predicted"/>
<dbReference type="Gene3D" id="2.130.10.10">
    <property type="entry name" value="YVTN repeat-like/Quinoprotein amine dehydrogenase"/>
    <property type="match status" value="2"/>
</dbReference>
<dbReference type="KEGG" id="snep:Enr13x_33300"/>
<feature type="domain" description="Pyrrolo-quinoline quinone repeat" evidence="1">
    <location>
        <begin position="115"/>
        <end position="343"/>
    </location>
</feature>
<dbReference type="RefSeq" id="WP_145387649.1">
    <property type="nucleotide sequence ID" value="NZ_CP037423.1"/>
</dbReference>
<dbReference type="SUPFAM" id="SSF50998">
    <property type="entry name" value="Quinoprotein alcohol dehydrogenase-like"/>
    <property type="match status" value="1"/>
</dbReference>
<dbReference type="InterPro" id="IPR011047">
    <property type="entry name" value="Quinoprotein_ADH-like_sf"/>
</dbReference>
<evidence type="ECO:0000259" key="1">
    <source>
        <dbReference type="Pfam" id="PF13360"/>
    </source>
</evidence>
<evidence type="ECO:0000313" key="3">
    <source>
        <dbReference type="Proteomes" id="UP000319004"/>
    </source>
</evidence>
<sequence length="416" mass="45795">MRVGLLLVMMVAGCLGHAEDWPQWRGPRGDGTSQETSVPTEWDAATGKNIVWKTPITGSGYSSPILIGDSIFLTSCDETTRARLLHCLDRSGGQIKWTREVIAAPLEGMHKLNSHASGTPAADDQHVYVTFFQTEDTSGERGRPGEMVVASYDHRGNQKWLVTVGSFSSVHGYCTSPVLFENLVLVNGDHDGESYLAALDKTTGDLVWKTPRVHQTRSYVTPLLCEIDGTVQAVMTGSKRVAGFDPRTGKRLWWIEGPTEQFVASMVYDNKNLYLTAGFPTYHVMSIRPDGSGDVTESHVNWHVNEAQSYVPSPVVTNDLLFIADDRGIAHCFDSQTGERVWRERLGRHFSASLVTANGLVYFTTDDGETIVMKAAREPQIVAENSLGEMVFASPAISDGKLYVRTREHLVCIGTP</sequence>
<dbReference type="SMART" id="SM00564">
    <property type="entry name" value="PQQ"/>
    <property type="match status" value="3"/>
</dbReference>